<dbReference type="Proteomes" id="UP001326110">
    <property type="component" value="Chromosome"/>
</dbReference>
<feature type="transmembrane region" description="Helical" evidence="1">
    <location>
        <begin position="260"/>
        <end position="279"/>
    </location>
</feature>
<dbReference type="EC" id="2.3.1.-" evidence="2"/>
<keyword evidence="2" id="KW-0808">Transferase</keyword>
<name>A0ABZ0Y4P2_9BURK</name>
<protein>
    <submittedName>
        <fullName evidence="2">GNAT family N-acetyltransferase</fullName>
        <ecNumber evidence="2">2.3.1.-</ecNumber>
    </submittedName>
</protein>
<proteinExistence type="predicted"/>
<sequence>MSTQFDHLGSAFRSDDFGTWPRQPDVCILEIQRREASNAFGRVDRLLVEKRKEFELDSAGNVYRGKLRIFYWDLENDPLDGDVPDGEFGACYDRGFNLVSITSSCLSSGGYVLIKPNRLRGAGLGTYLMNFAVEWAKQWPEAEVRQIELPKGEAKETPQQELRIHFYGKFGIEFDFTGDLVTSGISRPMQARDLVVITHRKETITELSAVVFLRERLQEAERGAAEVAFLRRSLKQDGTILSQAYRHPIKWMFQRLVTDNLTRTGLIIAFMFVIGLGVYRAF</sequence>
<keyword evidence="1" id="KW-1133">Transmembrane helix</keyword>
<accession>A0ABZ0Y4P2</accession>
<dbReference type="RefSeq" id="WP_019920574.1">
    <property type="nucleotide sequence ID" value="NZ_CP140152.1"/>
</dbReference>
<reference evidence="2 3" key="1">
    <citation type="submission" date="2023-11" db="EMBL/GenBank/DDBJ databases">
        <title>MicrobeMod: A computational toolkit for identifying prokaryotic methylation and restriction-modification with nanopore sequencing.</title>
        <authorList>
            <person name="Crits-Christoph A."/>
            <person name="Kang S.C."/>
            <person name="Lee H."/>
            <person name="Ostrov N."/>
        </authorList>
    </citation>
    <scope>NUCLEOTIDE SEQUENCE [LARGE SCALE GENOMIC DNA]</scope>
    <source>
        <strain evidence="2 3">ATCC 25935</strain>
    </source>
</reference>
<keyword evidence="1" id="KW-0472">Membrane</keyword>
<evidence type="ECO:0000256" key="1">
    <source>
        <dbReference type="SAM" id="Phobius"/>
    </source>
</evidence>
<keyword evidence="3" id="KW-1185">Reference proteome</keyword>
<dbReference type="EMBL" id="CP140152">
    <property type="protein sequence ID" value="WQH06574.1"/>
    <property type="molecule type" value="Genomic_DNA"/>
</dbReference>
<gene>
    <name evidence="2" type="ORF">SR858_09690</name>
</gene>
<organism evidence="2 3">
    <name type="scientific">Duganella zoogloeoides</name>
    <dbReference type="NCBI Taxonomy" id="75659"/>
    <lineage>
        <taxon>Bacteria</taxon>
        <taxon>Pseudomonadati</taxon>
        <taxon>Pseudomonadota</taxon>
        <taxon>Betaproteobacteria</taxon>
        <taxon>Burkholderiales</taxon>
        <taxon>Oxalobacteraceae</taxon>
        <taxon>Telluria group</taxon>
        <taxon>Duganella</taxon>
    </lineage>
</organism>
<dbReference type="Gene3D" id="3.40.630.30">
    <property type="match status" value="1"/>
</dbReference>
<evidence type="ECO:0000313" key="2">
    <source>
        <dbReference type="EMBL" id="WQH06574.1"/>
    </source>
</evidence>
<evidence type="ECO:0000313" key="3">
    <source>
        <dbReference type="Proteomes" id="UP001326110"/>
    </source>
</evidence>
<keyword evidence="1" id="KW-0812">Transmembrane</keyword>
<dbReference type="GO" id="GO:0016746">
    <property type="term" value="F:acyltransferase activity"/>
    <property type="evidence" value="ECO:0007669"/>
    <property type="project" value="UniProtKB-KW"/>
</dbReference>
<keyword evidence="2" id="KW-0012">Acyltransferase</keyword>
<dbReference type="GeneID" id="43166780"/>